<comment type="caution">
    <text evidence="4">The sequence shown here is derived from an EMBL/GenBank/DDBJ whole genome shotgun (WGS) entry which is preliminary data.</text>
</comment>
<reference evidence="4 5" key="1">
    <citation type="submission" date="2019-04" db="EMBL/GenBank/DDBJ databases">
        <authorList>
            <person name="Jiang L."/>
        </authorList>
    </citation>
    <scope>NUCLEOTIDE SEQUENCE [LARGE SCALE GENOMIC DNA]</scope>
    <source>
        <strain evidence="4 5">YIM 131861</strain>
    </source>
</reference>
<dbReference type="RefSeq" id="WP_136422817.1">
    <property type="nucleotide sequence ID" value="NZ_SSSN01000003.1"/>
</dbReference>
<dbReference type="EMBL" id="SSSN01000003">
    <property type="protein sequence ID" value="THG35419.1"/>
    <property type="molecule type" value="Genomic_DNA"/>
</dbReference>
<dbReference type="SFLD" id="SFLDS00005">
    <property type="entry name" value="Isoprenoid_Synthase_Type_I"/>
    <property type="match status" value="1"/>
</dbReference>
<evidence type="ECO:0000256" key="1">
    <source>
        <dbReference type="ARBA" id="ARBA00004684"/>
    </source>
</evidence>
<organism evidence="4 5">
    <name type="scientific">Orlajensenia flava</name>
    <dbReference type="NCBI Taxonomy" id="2565934"/>
    <lineage>
        <taxon>Bacteria</taxon>
        <taxon>Bacillati</taxon>
        <taxon>Actinomycetota</taxon>
        <taxon>Actinomycetes</taxon>
        <taxon>Micrococcales</taxon>
        <taxon>Microbacteriaceae</taxon>
        <taxon>Orlajensenia</taxon>
    </lineage>
</organism>
<sequence length="294" mass="31308">MSGQEPDPIGAYTEAATASAATVIRFYSTSFGAAARLLEPVVREQVRSIYALVRVADEVVDGAAAAAGLDLRTQLEQLDDLERETERAMAIGFSTNLVVHAFAVTARLTGIGTDLTAPFFASMRRDLDADPLDDDEVAAYIHGSAEVVGLMCLRAFIIGSHPSPTALAELEDGATHLGAAFQKVNFLRDLSADWVRLGRNYFPGVDPAHLTEHQKHLILDDIDLDLAIAGRCIPHLPRGSRAAVAAAHALFARLAAKLRGTPAGSLLTARVRVPDAEKLTIAVHAALTSGGRER</sequence>
<feature type="coiled-coil region" evidence="3">
    <location>
        <begin position="64"/>
        <end position="91"/>
    </location>
</feature>
<dbReference type="PANTHER" id="PTHR31480">
    <property type="entry name" value="BIFUNCTIONAL LYCOPENE CYCLASE/PHYTOENE SYNTHASE"/>
    <property type="match status" value="1"/>
</dbReference>
<keyword evidence="2" id="KW-0808">Transferase</keyword>
<dbReference type="UniPathway" id="UPA00799"/>
<dbReference type="GO" id="GO:0008299">
    <property type="term" value="P:isoprenoid biosynthetic process"/>
    <property type="evidence" value="ECO:0007669"/>
    <property type="project" value="UniProtKB-ARBA"/>
</dbReference>
<dbReference type="Proteomes" id="UP000307380">
    <property type="component" value="Unassembled WGS sequence"/>
</dbReference>
<dbReference type="OrthoDB" id="9807580at2"/>
<dbReference type="SUPFAM" id="SSF48576">
    <property type="entry name" value="Terpenoid synthases"/>
    <property type="match status" value="1"/>
</dbReference>
<dbReference type="InterPro" id="IPR002060">
    <property type="entry name" value="Squ/phyt_synthse"/>
</dbReference>
<dbReference type="InterPro" id="IPR019845">
    <property type="entry name" value="Squalene/phytoene_synthase_CS"/>
</dbReference>
<dbReference type="Pfam" id="PF00494">
    <property type="entry name" value="SQS_PSY"/>
    <property type="match status" value="1"/>
</dbReference>
<dbReference type="PROSITE" id="PS01045">
    <property type="entry name" value="SQUALEN_PHYTOEN_SYN_2"/>
    <property type="match status" value="1"/>
</dbReference>
<dbReference type="InterPro" id="IPR008949">
    <property type="entry name" value="Isoprenoid_synthase_dom_sf"/>
</dbReference>
<dbReference type="AlphaFoldDB" id="A0A4S4FWQ1"/>
<evidence type="ECO:0000313" key="4">
    <source>
        <dbReference type="EMBL" id="THG35419.1"/>
    </source>
</evidence>
<accession>A0A4S4FWQ1</accession>
<dbReference type="GO" id="GO:0016765">
    <property type="term" value="F:transferase activity, transferring alkyl or aryl (other than methyl) groups"/>
    <property type="evidence" value="ECO:0007669"/>
    <property type="project" value="InterPro"/>
</dbReference>
<keyword evidence="3" id="KW-0175">Coiled coil</keyword>
<proteinExistence type="predicted"/>
<evidence type="ECO:0000256" key="3">
    <source>
        <dbReference type="SAM" id="Coils"/>
    </source>
</evidence>
<evidence type="ECO:0000313" key="5">
    <source>
        <dbReference type="Proteomes" id="UP000307380"/>
    </source>
</evidence>
<keyword evidence="5" id="KW-1185">Reference proteome</keyword>
<dbReference type="SFLD" id="SFLDG01018">
    <property type="entry name" value="Squalene/Phytoene_Synthase_Lik"/>
    <property type="match status" value="1"/>
</dbReference>
<dbReference type="Gene3D" id="1.10.600.10">
    <property type="entry name" value="Farnesyl Diphosphate Synthase"/>
    <property type="match status" value="1"/>
</dbReference>
<gene>
    <name evidence="4" type="ORF">E6C70_05065</name>
</gene>
<name>A0A4S4FWQ1_9MICO</name>
<comment type="pathway">
    <text evidence="1">Carotenoid biosynthesis; phytoene biosynthesis.</text>
</comment>
<evidence type="ECO:0000256" key="2">
    <source>
        <dbReference type="ARBA" id="ARBA00022679"/>
    </source>
</evidence>
<protein>
    <submittedName>
        <fullName evidence="4">Phytoene/squalene synthase family protein</fullName>
    </submittedName>
</protein>